<dbReference type="OrthoDB" id="9825146at2"/>
<proteinExistence type="predicted"/>
<reference evidence="1 2" key="1">
    <citation type="submission" date="2019-07" db="EMBL/GenBank/DDBJ databases">
        <title>Genomic Encyclopedia of Archaeal and Bacterial Type Strains, Phase II (KMG-II): from individual species to whole genera.</title>
        <authorList>
            <person name="Goeker M."/>
        </authorList>
    </citation>
    <scope>NUCLEOTIDE SEQUENCE [LARGE SCALE GENOMIC DNA]</scope>
    <source>
        <strain evidence="1 2">DSM 18850</strain>
    </source>
</reference>
<protein>
    <submittedName>
        <fullName evidence="1">Uncharacterized protein</fullName>
    </submittedName>
</protein>
<dbReference type="AlphaFoldDB" id="A0A5S5D0W3"/>
<gene>
    <name evidence="1" type="ORF">BC792_13048</name>
</gene>
<dbReference type="RefSeq" id="WP_148910223.1">
    <property type="nucleotide sequence ID" value="NZ_VNHX01000030.1"/>
</dbReference>
<dbReference type="Proteomes" id="UP000325105">
    <property type="component" value="Unassembled WGS sequence"/>
</dbReference>
<accession>A0A5S5D0W3</accession>
<sequence>MKLSITILLLTFNIFNNSKSFGQCEDLSFLNTLFIGSVEDIDGKLTNKNYVFQKEMVTGIDWRNNSSGKSISVLFNSNNKVERVQYRLLYDLDCYDNLRTQMLNTGFQKEFEVLGEYDTFYFFYRGKNKGVVLSKWNFEGSNMYQFNLCSIGQYELELTKRKK</sequence>
<evidence type="ECO:0000313" key="1">
    <source>
        <dbReference type="EMBL" id="TYP88746.1"/>
    </source>
</evidence>
<name>A0A5S5D0W3_9SPHI</name>
<keyword evidence="2" id="KW-1185">Reference proteome</keyword>
<organism evidence="1 2">
    <name type="scientific">Sphingobacterium allocomposti</name>
    <dbReference type="NCBI Taxonomy" id="415956"/>
    <lineage>
        <taxon>Bacteria</taxon>
        <taxon>Pseudomonadati</taxon>
        <taxon>Bacteroidota</taxon>
        <taxon>Sphingobacteriia</taxon>
        <taxon>Sphingobacteriales</taxon>
        <taxon>Sphingobacteriaceae</taxon>
        <taxon>Sphingobacterium</taxon>
    </lineage>
</organism>
<evidence type="ECO:0000313" key="2">
    <source>
        <dbReference type="Proteomes" id="UP000325105"/>
    </source>
</evidence>
<comment type="caution">
    <text evidence="1">The sequence shown here is derived from an EMBL/GenBank/DDBJ whole genome shotgun (WGS) entry which is preliminary data.</text>
</comment>
<dbReference type="EMBL" id="VNHX01000030">
    <property type="protein sequence ID" value="TYP88746.1"/>
    <property type="molecule type" value="Genomic_DNA"/>
</dbReference>